<dbReference type="EMBL" id="JACIBY010000017">
    <property type="protein sequence ID" value="MBB3841461.1"/>
    <property type="molecule type" value="Genomic_DNA"/>
</dbReference>
<dbReference type="Proteomes" id="UP000541352">
    <property type="component" value="Unassembled WGS sequence"/>
</dbReference>
<evidence type="ECO:0000313" key="1">
    <source>
        <dbReference type="EMBL" id="MBB3841461.1"/>
    </source>
</evidence>
<name>A0A7W5ZR83_9BACT</name>
<proteinExistence type="predicted"/>
<protein>
    <submittedName>
        <fullName evidence="1">Uncharacterized protein</fullName>
    </submittedName>
</protein>
<dbReference type="RefSeq" id="WP_183979147.1">
    <property type="nucleotide sequence ID" value="NZ_JACIBY010000017.1"/>
</dbReference>
<evidence type="ECO:0000313" key="2">
    <source>
        <dbReference type="Proteomes" id="UP000541352"/>
    </source>
</evidence>
<comment type="caution">
    <text evidence="1">The sequence shown here is derived from an EMBL/GenBank/DDBJ whole genome shotgun (WGS) entry which is preliminary data.</text>
</comment>
<organism evidence="1 2">
    <name type="scientific">Runella defluvii</name>
    <dbReference type="NCBI Taxonomy" id="370973"/>
    <lineage>
        <taxon>Bacteria</taxon>
        <taxon>Pseudomonadati</taxon>
        <taxon>Bacteroidota</taxon>
        <taxon>Cytophagia</taxon>
        <taxon>Cytophagales</taxon>
        <taxon>Spirosomataceae</taxon>
        <taxon>Runella</taxon>
    </lineage>
</organism>
<accession>A0A7W5ZR83</accession>
<sequence length="129" mass="15150">MNPKRHIAFFLLLLVSFKTLVVPFVYLDFELRKEYIVHHLCENRFKPQLHCDGKCYLAKQLQKVAEDNARQETQKQSDTVKKLLQEVFDDTPLTIPTLSFAFIHKEQLFLYQCSPQQGFLNKLILPPIA</sequence>
<gene>
    <name evidence="1" type="ORF">FHS57_005489</name>
</gene>
<dbReference type="AlphaFoldDB" id="A0A7W5ZR83"/>
<keyword evidence="2" id="KW-1185">Reference proteome</keyword>
<reference evidence="1 2" key="1">
    <citation type="submission" date="2020-08" db="EMBL/GenBank/DDBJ databases">
        <title>Genomic Encyclopedia of Type Strains, Phase IV (KMG-IV): sequencing the most valuable type-strain genomes for metagenomic binning, comparative biology and taxonomic classification.</title>
        <authorList>
            <person name="Goeker M."/>
        </authorList>
    </citation>
    <scope>NUCLEOTIDE SEQUENCE [LARGE SCALE GENOMIC DNA]</scope>
    <source>
        <strain evidence="1 2">DSM 17976</strain>
    </source>
</reference>